<comment type="caution">
    <text evidence="2">The sequence shown here is derived from an EMBL/GenBank/DDBJ whole genome shotgun (WGS) entry which is preliminary data.</text>
</comment>
<evidence type="ECO:0000313" key="3">
    <source>
        <dbReference type="Proteomes" id="UP000000702"/>
    </source>
</evidence>
<accession>F9W7Y0</accession>
<gene>
    <name evidence="2" type="ORF">TCIL3000_0_40690</name>
</gene>
<name>F9W7Y0_TRYCI</name>
<organism evidence="2 3">
    <name type="scientific">Trypanosoma congolense (strain IL3000)</name>
    <dbReference type="NCBI Taxonomy" id="1068625"/>
    <lineage>
        <taxon>Eukaryota</taxon>
        <taxon>Discoba</taxon>
        <taxon>Euglenozoa</taxon>
        <taxon>Kinetoplastea</taxon>
        <taxon>Metakinetoplastina</taxon>
        <taxon>Trypanosomatida</taxon>
        <taxon>Trypanosomatidae</taxon>
        <taxon>Trypanosoma</taxon>
        <taxon>Nannomonas</taxon>
    </lineage>
</organism>
<dbReference type="VEuPathDB" id="TriTrypDB:TcIL3000_0_40690"/>
<dbReference type="Proteomes" id="UP000000702">
    <property type="component" value="Unassembled WGS sequence"/>
</dbReference>
<proteinExistence type="predicted"/>
<protein>
    <submittedName>
        <fullName evidence="2">WGS project CAEQ00000000 data, annotated contig 1673</fullName>
    </submittedName>
</protein>
<keyword evidence="1" id="KW-0472">Membrane</keyword>
<evidence type="ECO:0000313" key="2">
    <source>
        <dbReference type="EMBL" id="CCD13302.1"/>
    </source>
</evidence>
<dbReference type="AlphaFoldDB" id="F9W7Y0"/>
<dbReference type="EMBL" id="CAEQ01001101">
    <property type="protein sequence ID" value="CCD13302.1"/>
    <property type="molecule type" value="Genomic_DNA"/>
</dbReference>
<keyword evidence="1" id="KW-1133">Transmembrane helix</keyword>
<feature type="transmembrane region" description="Helical" evidence="1">
    <location>
        <begin position="20"/>
        <end position="38"/>
    </location>
</feature>
<sequence length="274" mass="30183">MIHKPQQRKGCEYGSVTRVCNWFTAVIAFFKVFFVPPLPSICCFSPPHSSLTCYFRRRIFVAMSRQSGQQHAMNALGNQFTCAVILSSAARHFSNDANNFWLLLQTDDGALSPETIVESIHRFCIAHDMKFVNCGSDAATLVHEREAHVALVRCSDATEITQQLLQLGGNPSVITLEIFYSEATTWNPANVMPSDEWQWLRPTPSCLAEMRHSSSGTCSTVASLPATMRCAKPVIRAQLPALGPGSVPWSAAVTLEGMMREVGYKVGCLSKYGS</sequence>
<keyword evidence="3" id="KW-1185">Reference proteome</keyword>
<reference evidence="3" key="1">
    <citation type="submission" date="2011-07" db="EMBL/GenBank/DDBJ databases">
        <title>Divergent evolution of antigenic variation in African trypanosomes.</title>
        <authorList>
            <person name="Jackson A.P."/>
            <person name="Berry A."/>
            <person name="Allison H.C."/>
            <person name="Burton P."/>
            <person name="Anderson J."/>
            <person name="Aslett M."/>
            <person name="Brown R."/>
            <person name="Corton N."/>
            <person name="Harris D."/>
            <person name="Hauser H."/>
            <person name="Gamble J."/>
            <person name="Gilderthorp R."/>
            <person name="McQuillan J."/>
            <person name="Quail M.A."/>
            <person name="Sanders M."/>
            <person name="Van Tonder A."/>
            <person name="Ginger M.L."/>
            <person name="Donelson J.E."/>
            <person name="Field M.C."/>
            <person name="Barry J.D."/>
            <person name="Berriman M."/>
            <person name="Hertz-Fowler C."/>
        </authorList>
    </citation>
    <scope>NUCLEOTIDE SEQUENCE [LARGE SCALE GENOMIC DNA]</scope>
    <source>
        <strain evidence="3">IL3000</strain>
    </source>
</reference>
<reference evidence="2 3" key="2">
    <citation type="journal article" date="2012" name="Proc. Natl. Acad. Sci. U.S.A.">
        <title>Antigenic diversity is generated by distinct evolutionary mechanisms in African trypanosome species.</title>
        <authorList>
            <person name="Jackson A.P."/>
            <person name="Berry A."/>
            <person name="Aslett M."/>
            <person name="Allison H.C."/>
            <person name="Burton P."/>
            <person name="Vavrova-Anderson J."/>
            <person name="Brown R."/>
            <person name="Browne H."/>
            <person name="Corton N."/>
            <person name="Hauser H."/>
            <person name="Gamble J."/>
            <person name="Gilderthorp R."/>
            <person name="Marcello L."/>
            <person name="McQuillan J."/>
            <person name="Otto T.D."/>
            <person name="Quail M.A."/>
            <person name="Sanders M.J."/>
            <person name="van Tonder A."/>
            <person name="Ginger M.L."/>
            <person name="Field M.C."/>
            <person name="Barry J.D."/>
            <person name="Hertz-Fowler C."/>
            <person name="Berriman M."/>
        </authorList>
    </citation>
    <scope>NUCLEOTIDE SEQUENCE [LARGE SCALE GENOMIC DNA]</scope>
    <source>
        <strain evidence="2 3">IL3000</strain>
    </source>
</reference>
<keyword evidence="1" id="KW-0812">Transmembrane</keyword>
<evidence type="ECO:0000256" key="1">
    <source>
        <dbReference type="SAM" id="Phobius"/>
    </source>
</evidence>